<accession>A0A2A5WGX3</accession>
<protein>
    <submittedName>
        <fullName evidence="4">Gluconolactonase</fullName>
    </submittedName>
</protein>
<feature type="binding site" evidence="2">
    <location>
        <position position="17"/>
    </location>
    <ligand>
        <name>a divalent metal cation</name>
        <dbReference type="ChEBI" id="CHEBI:60240"/>
    </ligand>
</feature>
<dbReference type="GO" id="GO:0046872">
    <property type="term" value="F:metal ion binding"/>
    <property type="evidence" value="ECO:0007669"/>
    <property type="project" value="UniProtKB-KW"/>
</dbReference>
<sequence>MARKKPEQVATGFSFTEGPRWHDGQLFFSDFYNYKVRSVDAAGNVETVVHVEHQPSGLGWLPDGRMLVVSMTNRKLLRMESDGALSEHADLSEIAAFHCNDMAVDELGRAWVGNFGFDNEGGQPGPATLAQVMPDGTVRAAADGLMFPNGTMISPDGKTLVVAETYARRLTAFDIADDGTLSNRRLWAETGDHWPDGCCMDAEGAIWVADPRGGCVVRVLEGGEVTEQIDTGRGAFACVLGGNDRRDLYICTSSGSGAQARTAQDASIERVTVDVPGAGIP</sequence>
<comment type="cofactor">
    <cofactor evidence="2">
        <name>Zn(2+)</name>
        <dbReference type="ChEBI" id="CHEBI:29105"/>
    </cofactor>
    <text evidence="2">Binds 1 divalent metal cation per subunit.</text>
</comment>
<dbReference type="InterPro" id="IPR005511">
    <property type="entry name" value="SMP-30"/>
</dbReference>
<evidence type="ECO:0000256" key="1">
    <source>
        <dbReference type="PIRSR" id="PIRSR605511-1"/>
    </source>
</evidence>
<dbReference type="PRINTS" id="PR01790">
    <property type="entry name" value="SMP30FAMILY"/>
</dbReference>
<dbReference type="InterPro" id="IPR011042">
    <property type="entry name" value="6-blade_b-propeller_TolB-like"/>
</dbReference>
<dbReference type="InterPro" id="IPR013658">
    <property type="entry name" value="SGL"/>
</dbReference>
<dbReference type="Gene3D" id="2.120.10.30">
    <property type="entry name" value="TolB, C-terminal domain"/>
    <property type="match status" value="1"/>
</dbReference>
<dbReference type="PANTHER" id="PTHR47572">
    <property type="entry name" value="LIPOPROTEIN-RELATED"/>
    <property type="match status" value="1"/>
</dbReference>
<dbReference type="Pfam" id="PF08450">
    <property type="entry name" value="SGL"/>
    <property type="match status" value="1"/>
</dbReference>
<dbReference type="EMBL" id="NTKD01000082">
    <property type="protein sequence ID" value="PDH35785.1"/>
    <property type="molecule type" value="Genomic_DNA"/>
</dbReference>
<dbReference type="PANTHER" id="PTHR47572:SF5">
    <property type="entry name" value="BLR2277 PROTEIN"/>
    <property type="match status" value="1"/>
</dbReference>
<dbReference type="AlphaFoldDB" id="A0A2A5WGX3"/>
<evidence type="ECO:0000259" key="3">
    <source>
        <dbReference type="Pfam" id="PF08450"/>
    </source>
</evidence>
<dbReference type="Proteomes" id="UP000219327">
    <property type="component" value="Unassembled WGS sequence"/>
</dbReference>
<gene>
    <name evidence="4" type="ORF">CNE99_10655</name>
</gene>
<comment type="caution">
    <text evidence="4">The sequence shown here is derived from an EMBL/GenBank/DDBJ whole genome shotgun (WGS) entry which is preliminary data.</text>
</comment>
<feature type="domain" description="SMP-30/Gluconolactonase/LRE-like region" evidence="3">
    <location>
        <begin position="15"/>
        <end position="253"/>
    </location>
</feature>
<proteinExistence type="predicted"/>
<keyword evidence="2" id="KW-0479">Metal-binding</keyword>
<evidence type="ECO:0000313" key="5">
    <source>
        <dbReference type="Proteomes" id="UP000219327"/>
    </source>
</evidence>
<feature type="binding site" evidence="2">
    <location>
        <position position="100"/>
    </location>
    <ligand>
        <name>substrate</name>
    </ligand>
</feature>
<organism evidence="4 5">
    <name type="scientific">OM182 bacterium MED-G24</name>
    <dbReference type="NCBI Taxonomy" id="1986255"/>
    <lineage>
        <taxon>Bacteria</taxon>
        <taxon>Pseudomonadati</taxon>
        <taxon>Pseudomonadota</taxon>
        <taxon>Gammaproteobacteria</taxon>
        <taxon>OMG group</taxon>
        <taxon>OM182 clade</taxon>
    </lineage>
</organism>
<dbReference type="InterPro" id="IPR051262">
    <property type="entry name" value="SMP-30/CGR1_Lactonase"/>
</dbReference>
<feature type="binding site" evidence="2">
    <location>
        <position position="196"/>
    </location>
    <ligand>
        <name>a divalent metal cation</name>
        <dbReference type="ChEBI" id="CHEBI:60240"/>
    </ligand>
</feature>
<reference evidence="4 5" key="1">
    <citation type="submission" date="2017-08" db="EMBL/GenBank/DDBJ databases">
        <title>Fine stratification of microbial communities through a metagenomic profile of the photic zone.</title>
        <authorList>
            <person name="Haro-Moreno J.M."/>
            <person name="Lopez-Perez M."/>
            <person name="De La Torre J."/>
            <person name="Picazo A."/>
            <person name="Camacho A."/>
            <person name="Rodriguez-Valera F."/>
        </authorList>
    </citation>
    <scope>NUCLEOTIDE SEQUENCE [LARGE SCALE GENOMIC DNA]</scope>
    <source>
        <strain evidence="4">MED-G24</strain>
    </source>
</reference>
<evidence type="ECO:0000256" key="2">
    <source>
        <dbReference type="PIRSR" id="PIRSR605511-2"/>
    </source>
</evidence>
<keyword evidence="2" id="KW-0862">Zinc</keyword>
<feature type="active site" description="Proton donor/acceptor" evidence="1">
    <location>
        <position position="196"/>
    </location>
</feature>
<dbReference type="SUPFAM" id="SSF63829">
    <property type="entry name" value="Calcium-dependent phosphotriesterase"/>
    <property type="match status" value="1"/>
</dbReference>
<feature type="binding site" evidence="2">
    <location>
        <position position="118"/>
    </location>
    <ligand>
        <name>substrate</name>
    </ligand>
</feature>
<evidence type="ECO:0000313" key="4">
    <source>
        <dbReference type="EMBL" id="PDH35785.1"/>
    </source>
</evidence>
<feature type="binding site" evidence="2">
    <location>
        <position position="149"/>
    </location>
    <ligand>
        <name>a divalent metal cation</name>
        <dbReference type="ChEBI" id="CHEBI:60240"/>
    </ligand>
</feature>
<name>A0A2A5WGX3_9GAMM</name>